<protein>
    <submittedName>
        <fullName evidence="10">Predicted protein</fullName>
    </submittedName>
</protein>
<dbReference type="Proteomes" id="UP000002320">
    <property type="component" value="Unassembled WGS sequence"/>
</dbReference>
<organism>
    <name type="scientific">Culex quinquefasciatus</name>
    <name type="common">Southern house mosquito</name>
    <name type="synonym">Culex pungens</name>
    <dbReference type="NCBI Taxonomy" id="7176"/>
    <lineage>
        <taxon>Eukaryota</taxon>
        <taxon>Metazoa</taxon>
        <taxon>Ecdysozoa</taxon>
        <taxon>Arthropoda</taxon>
        <taxon>Hexapoda</taxon>
        <taxon>Insecta</taxon>
        <taxon>Pterygota</taxon>
        <taxon>Neoptera</taxon>
        <taxon>Endopterygota</taxon>
        <taxon>Diptera</taxon>
        <taxon>Nematocera</taxon>
        <taxon>Culicoidea</taxon>
        <taxon>Culicidae</taxon>
        <taxon>Culicinae</taxon>
        <taxon>Culicini</taxon>
        <taxon>Culex</taxon>
        <taxon>Culex</taxon>
    </lineage>
</organism>
<keyword evidence="4 7" id="KW-0863">Zinc-finger</keyword>
<gene>
    <name evidence="11" type="primary">6041653</name>
    <name evidence="10" type="ORF">CpipJ_CPIJ009218</name>
</gene>
<dbReference type="VEuPathDB" id="VectorBase:CPIJ009218"/>
<feature type="compositionally biased region" description="Acidic residues" evidence="8">
    <location>
        <begin position="37"/>
        <end position="50"/>
    </location>
</feature>
<dbReference type="EnsemblMetazoa" id="CPIJ009218-RA">
    <property type="protein sequence ID" value="CPIJ009218-PA"/>
    <property type="gene ID" value="CPIJ009218"/>
</dbReference>
<proteinExistence type="predicted"/>
<feature type="domain" description="C2H2-type" evidence="9">
    <location>
        <begin position="511"/>
        <end position="543"/>
    </location>
</feature>
<dbReference type="SMART" id="SM00355">
    <property type="entry name" value="ZnF_C2H2"/>
    <property type="match status" value="6"/>
</dbReference>
<evidence type="ECO:0000256" key="1">
    <source>
        <dbReference type="ARBA" id="ARBA00004123"/>
    </source>
</evidence>
<evidence type="ECO:0000256" key="4">
    <source>
        <dbReference type="ARBA" id="ARBA00022771"/>
    </source>
</evidence>
<dbReference type="GO" id="GO:0010468">
    <property type="term" value="P:regulation of gene expression"/>
    <property type="evidence" value="ECO:0007669"/>
    <property type="project" value="TreeGrafter"/>
</dbReference>
<dbReference type="HOGENOM" id="CLU_440932_0_0_1"/>
<keyword evidence="6" id="KW-0539">Nucleus</keyword>
<evidence type="ECO:0000256" key="2">
    <source>
        <dbReference type="ARBA" id="ARBA00022723"/>
    </source>
</evidence>
<evidence type="ECO:0000256" key="3">
    <source>
        <dbReference type="ARBA" id="ARBA00022737"/>
    </source>
</evidence>
<dbReference type="GO" id="GO:0005634">
    <property type="term" value="C:nucleus"/>
    <property type="evidence" value="ECO:0007669"/>
    <property type="project" value="UniProtKB-SubCell"/>
</dbReference>
<dbReference type="EMBL" id="DS232037">
    <property type="protein sequence ID" value="EDS32759.1"/>
    <property type="molecule type" value="Genomic_DNA"/>
</dbReference>
<dbReference type="PANTHER" id="PTHR16515">
    <property type="entry name" value="PR DOMAIN ZINC FINGER PROTEIN"/>
    <property type="match status" value="1"/>
</dbReference>
<sequence>MAEFQGSFLSFINSDPTEKKSVRKPVPEPKLTPAVIDLEEDSDGESEEAEGAVNPEVIQQGEGEEQVIEAGLYEVVEEDNIEDSAVMASVKKVLETREEMFNRLESELEQLTQACQDDFLFQITDEEYDGLFKHKDAYLSELCQQVRRWCCKNLQVYRVCLECGFKAISGKEMRDHLRGSGVCKSHYYALGTCELPVNVMHCRECSYATNFNFNMRRHQQTKGHSGIDKLTEAGQLEAVVEPQQEVEVQVQASEPEAGPAPSCSTGQGDALNEISMWPKDDDSGGLISNLQSRLEQQVENSDDHFIFRISHEEYIALSERRAYHMAKFGELVNIYCNKTLKLYQVCDGCGFATFLRKDMIKHFETGTCILSYFNALGTCDDDDPNKDAVEEDSTQLAPIENQFQITEVETTAIETEPTEIEPAGVDRYLQPKIPRTELIFRCPHCSREMCVRNKPRHLKLHCPVLLGKSATEKHPIPDNHHCPKCTRAFQTIIRLNHHIRTVHNEQTRFQHECGACQRQFKFDHLLVNHQRKGCNGANKTKKPVVVVKKKPAAPPPPPKEKPNVVRGHFSPVPLQCKDCMIFFVSMADLYRHQKSFCKAAPLETVIKVEPTHLGGGLGQG</sequence>
<dbReference type="Gene3D" id="3.30.160.60">
    <property type="entry name" value="Classic Zinc Finger"/>
    <property type="match status" value="1"/>
</dbReference>
<comment type="subcellular location">
    <subcellularLocation>
        <location evidence="1">Nucleus</location>
    </subcellularLocation>
</comment>
<accession>B0WQ96</accession>
<dbReference type="VEuPathDB" id="VectorBase:CQUJHB016047"/>
<evidence type="ECO:0000256" key="5">
    <source>
        <dbReference type="ARBA" id="ARBA00022833"/>
    </source>
</evidence>
<dbReference type="InterPro" id="IPR050331">
    <property type="entry name" value="Zinc_finger"/>
</dbReference>
<dbReference type="PANTHER" id="PTHR16515:SF66">
    <property type="entry name" value="C2H2-TYPE DOMAIN-CONTAINING PROTEIN"/>
    <property type="match status" value="1"/>
</dbReference>
<dbReference type="InParanoid" id="B0WQ96"/>
<dbReference type="InterPro" id="IPR013087">
    <property type="entry name" value="Znf_C2H2_type"/>
</dbReference>
<evidence type="ECO:0000313" key="12">
    <source>
        <dbReference type="Proteomes" id="UP000002320"/>
    </source>
</evidence>
<dbReference type="PROSITE" id="PS00028">
    <property type="entry name" value="ZINC_FINGER_C2H2_1"/>
    <property type="match status" value="1"/>
</dbReference>
<evidence type="ECO:0000313" key="10">
    <source>
        <dbReference type="EMBL" id="EDS32759.1"/>
    </source>
</evidence>
<feature type="domain" description="C2H2-type" evidence="9">
    <location>
        <begin position="480"/>
        <end position="508"/>
    </location>
</feature>
<evidence type="ECO:0000259" key="9">
    <source>
        <dbReference type="PROSITE" id="PS50157"/>
    </source>
</evidence>
<evidence type="ECO:0000313" key="11">
    <source>
        <dbReference type="EnsemblMetazoa" id="CPIJ009218-PA"/>
    </source>
</evidence>
<reference evidence="11" key="2">
    <citation type="submission" date="2021-02" db="UniProtKB">
        <authorList>
            <consortium name="EnsemblMetazoa"/>
        </authorList>
    </citation>
    <scope>IDENTIFICATION</scope>
    <source>
        <strain evidence="11">JHB</strain>
    </source>
</reference>
<feature type="region of interest" description="Disordered" evidence="8">
    <location>
        <begin position="16"/>
        <end position="60"/>
    </location>
</feature>
<dbReference type="PROSITE" id="PS50157">
    <property type="entry name" value="ZINC_FINGER_C2H2_2"/>
    <property type="match status" value="2"/>
</dbReference>
<keyword evidence="2" id="KW-0479">Metal-binding</keyword>
<dbReference type="KEGG" id="cqu:CpipJ_CPIJ009218"/>
<keyword evidence="5" id="KW-0862">Zinc</keyword>
<reference evidence="10" key="1">
    <citation type="submission" date="2007-03" db="EMBL/GenBank/DDBJ databases">
        <title>Annotation of Culex pipiens quinquefasciatus.</title>
        <authorList>
            <consortium name="The Broad Institute Genome Sequencing Platform"/>
            <person name="Atkinson P.W."/>
            <person name="Hemingway J."/>
            <person name="Christensen B.M."/>
            <person name="Higgs S."/>
            <person name="Kodira C."/>
            <person name="Hannick L."/>
            <person name="Megy K."/>
            <person name="O'Leary S."/>
            <person name="Pearson M."/>
            <person name="Haas B.J."/>
            <person name="Mauceli E."/>
            <person name="Wortman J.R."/>
            <person name="Lee N.H."/>
            <person name="Guigo R."/>
            <person name="Stanke M."/>
            <person name="Alvarado L."/>
            <person name="Amedeo P."/>
            <person name="Antoine C.H."/>
            <person name="Arensburger P."/>
            <person name="Bidwell S.L."/>
            <person name="Crawford M."/>
            <person name="Camaro F."/>
            <person name="Devon K."/>
            <person name="Engels R."/>
            <person name="Hammond M."/>
            <person name="Howarth C."/>
            <person name="Koehrsen M."/>
            <person name="Lawson D."/>
            <person name="Montgomery P."/>
            <person name="Nene V."/>
            <person name="Nusbaum C."/>
            <person name="Puiu D."/>
            <person name="Romero-Severson J."/>
            <person name="Severson D.W."/>
            <person name="Shumway M."/>
            <person name="Sisk P."/>
            <person name="Stolte C."/>
            <person name="Zeng Q."/>
            <person name="Eisenstadt E."/>
            <person name="Fraser-Liggett C."/>
            <person name="Strausberg R."/>
            <person name="Galagan J."/>
            <person name="Birren B."/>
            <person name="Collins F.H."/>
        </authorList>
    </citation>
    <scope>NUCLEOTIDE SEQUENCE [LARGE SCALE GENOMIC DNA]</scope>
    <source>
        <strain evidence="10">JHB</strain>
    </source>
</reference>
<evidence type="ECO:0000256" key="6">
    <source>
        <dbReference type="ARBA" id="ARBA00023242"/>
    </source>
</evidence>
<evidence type="ECO:0000256" key="8">
    <source>
        <dbReference type="SAM" id="MobiDB-lite"/>
    </source>
</evidence>
<keyword evidence="3" id="KW-0677">Repeat</keyword>
<evidence type="ECO:0000256" key="7">
    <source>
        <dbReference type="PROSITE-ProRule" id="PRU00042"/>
    </source>
</evidence>
<name>B0WQ96_CULQU</name>
<dbReference type="GO" id="GO:0008270">
    <property type="term" value="F:zinc ion binding"/>
    <property type="evidence" value="ECO:0007669"/>
    <property type="project" value="UniProtKB-KW"/>
</dbReference>
<keyword evidence="12" id="KW-1185">Reference proteome</keyword>
<dbReference type="AlphaFoldDB" id="B0WQ96"/>